<evidence type="ECO:0000313" key="1">
    <source>
        <dbReference type="EMBL" id="SVC85189.1"/>
    </source>
</evidence>
<name>A0A382QI29_9ZZZZ</name>
<feature type="non-terminal residue" evidence="1">
    <location>
        <position position="1"/>
    </location>
</feature>
<dbReference type="EMBL" id="UINC01114698">
    <property type="protein sequence ID" value="SVC85189.1"/>
    <property type="molecule type" value="Genomic_DNA"/>
</dbReference>
<dbReference type="AlphaFoldDB" id="A0A382QI29"/>
<gene>
    <name evidence="1" type="ORF">METZ01_LOCUS338043</name>
</gene>
<proteinExistence type="predicted"/>
<organism evidence="1">
    <name type="scientific">marine metagenome</name>
    <dbReference type="NCBI Taxonomy" id="408172"/>
    <lineage>
        <taxon>unclassified sequences</taxon>
        <taxon>metagenomes</taxon>
        <taxon>ecological metagenomes</taxon>
    </lineage>
</organism>
<accession>A0A382QI29</accession>
<feature type="non-terminal residue" evidence="1">
    <location>
        <position position="108"/>
    </location>
</feature>
<sequence length="108" mass="10918">VANKNFIVKNGLTVGGVDIVSNSGVLTQSLITTVPSAAVVTTQAVGNSSTRIASTAYVRGEIDALIDSAPGTLNTLDELAAAINDDAQFNTTLTDAVALKAPLASPTF</sequence>
<reference evidence="1" key="1">
    <citation type="submission" date="2018-05" db="EMBL/GenBank/DDBJ databases">
        <authorList>
            <person name="Lanie J.A."/>
            <person name="Ng W.-L."/>
            <person name="Kazmierczak K.M."/>
            <person name="Andrzejewski T.M."/>
            <person name="Davidsen T.M."/>
            <person name="Wayne K.J."/>
            <person name="Tettelin H."/>
            <person name="Glass J.I."/>
            <person name="Rusch D."/>
            <person name="Podicherti R."/>
            <person name="Tsui H.-C.T."/>
            <person name="Winkler M.E."/>
        </authorList>
    </citation>
    <scope>NUCLEOTIDE SEQUENCE</scope>
</reference>
<protein>
    <submittedName>
        <fullName evidence="1">Uncharacterized protein</fullName>
    </submittedName>
</protein>